<sequence length="83" mass="9173">MAIWMELRCERRGEGRSSRSNPCFSDENSGPMLMADDTKKGVSVVAGDLFEEARIDGWKRLKEGWVCPNCIAYEVSAGTGKGE</sequence>
<keyword evidence="2" id="KW-1185">Reference proteome</keyword>
<dbReference type="EMBL" id="OQ884031">
    <property type="protein sequence ID" value="WNO30002.1"/>
    <property type="molecule type" value="Genomic_DNA"/>
</dbReference>
<evidence type="ECO:0000313" key="1">
    <source>
        <dbReference type="EMBL" id="WNO30002.1"/>
    </source>
</evidence>
<accession>A0AA96R2Y3</accession>
<name>A0AA96R2Y3_9CAUD</name>
<dbReference type="Proteomes" id="UP001305490">
    <property type="component" value="Segment"/>
</dbReference>
<organism evidence="1 2">
    <name type="scientific">Enterobacter phage SDFMU_EhYP</name>
    <dbReference type="NCBI Taxonomy" id="3076128"/>
    <lineage>
        <taxon>Viruses</taxon>
        <taxon>Duplodnaviria</taxon>
        <taxon>Heunggongvirae</taxon>
        <taxon>Uroviricota</taxon>
        <taxon>Caudoviricetes</taxon>
        <taxon>Autographivirales</taxon>
        <taxon>Autoscriptoviridae</taxon>
        <taxon>Slopekvirinae</taxon>
        <taxon>Koutsourovirus</taxon>
        <taxon>Koutsourovirus EhYP</taxon>
    </lineage>
</organism>
<reference evidence="1 2" key="1">
    <citation type="submission" date="2023-04" db="EMBL/GenBank/DDBJ databases">
        <authorList>
            <person name="Zhang K."/>
        </authorList>
    </citation>
    <scope>NUCLEOTIDE SEQUENCE [LARGE SCALE GENOMIC DNA]</scope>
</reference>
<proteinExistence type="predicted"/>
<evidence type="ECO:0000313" key="2">
    <source>
        <dbReference type="Proteomes" id="UP001305490"/>
    </source>
</evidence>
<protein>
    <submittedName>
        <fullName evidence="1">Uncharacterized protein</fullName>
    </submittedName>
</protein>